<accession>A0A8D8Q612</accession>
<protein>
    <submittedName>
        <fullName evidence="1">Uncharacterized protein</fullName>
    </submittedName>
</protein>
<dbReference type="EMBL" id="HBUF01060995">
    <property type="protein sequence ID" value="CAG6625838.1"/>
    <property type="molecule type" value="Transcribed_RNA"/>
</dbReference>
<organism evidence="1">
    <name type="scientific">Cacopsylla melanoneura</name>
    <dbReference type="NCBI Taxonomy" id="428564"/>
    <lineage>
        <taxon>Eukaryota</taxon>
        <taxon>Metazoa</taxon>
        <taxon>Ecdysozoa</taxon>
        <taxon>Arthropoda</taxon>
        <taxon>Hexapoda</taxon>
        <taxon>Insecta</taxon>
        <taxon>Pterygota</taxon>
        <taxon>Neoptera</taxon>
        <taxon>Paraneoptera</taxon>
        <taxon>Hemiptera</taxon>
        <taxon>Sternorrhyncha</taxon>
        <taxon>Psylloidea</taxon>
        <taxon>Psyllidae</taxon>
        <taxon>Psyllinae</taxon>
        <taxon>Cacopsylla</taxon>
    </lineage>
</organism>
<dbReference type="AlphaFoldDB" id="A0A8D8Q612"/>
<proteinExistence type="predicted"/>
<name>A0A8D8Q612_9HEMI</name>
<sequence length="108" mass="12168">MPVMTRMKCDTNLAVRHLFVNDRRGAHHTTPLGLLDDSNTWPGLIDSTSTTVHIRRYGGFLSYVSSGSGPFDKRAAVLQLVSISPILKFFYRTKGKFLNAHFKIVILF</sequence>
<reference evidence="1" key="1">
    <citation type="submission" date="2021-05" db="EMBL/GenBank/DDBJ databases">
        <authorList>
            <person name="Alioto T."/>
            <person name="Alioto T."/>
            <person name="Gomez Garrido J."/>
        </authorList>
    </citation>
    <scope>NUCLEOTIDE SEQUENCE</scope>
</reference>
<evidence type="ECO:0000313" key="1">
    <source>
        <dbReference type="EMBL" id="CAG6625838.1"/>
    </source>
</evidence>